<dbReference type="EMBL" id="CACVAQ010000172">
    <property type="protein sequence ID" value="CAA6811124.1"/>
    <property type="molecule type" value="Genomic_DNA"/>
</dbReference>
<evidence type="ECO:0000259" key="1">
    <source>
        <dbReference type="Pfam" id="PF04993"/>
    </source>
</evidence>
<name>A0A6S6SYF2_9BACT</name>
<keyword evidence="2" id="KW-0489">Methyltransferase</keyword>
<accession>A0A6S6SYF2</accession>
<gene>
    <name evidence="2" type="ORF">HELGO_WM37875</name>
</gene>
<dbReference type="Pfam" id="PF04993">
    <property type="entry name" value="TfoX_N"/>
    <property type="match status" value="1"/>
</dbReference>
<dbReference type="AlphaFoldDB" id="A0A6S6SYF2"/>
<dbReference type="SUPFAM" id="SSF159894">
    <property type="entry name" value="YgaC/TfoX-N like"/>
    <property type="match status" value="1"/>
</dbReference>
<evidence type="ECO:0000313" key="2">
    <source>
        <dbReference type="EMBL" id="CAA6811124.1"/>
    </source>
</evidence>
<protein>
    <submittedName>
        <fullName evidence="2">RNA methyltransferase</fullName>
    </submittedName>
</protein>
<keyword evidence="2" id="KW-0808">Transferase</keyword>
<proteinExistence type="predicted"/>
<dbReference type="GO" id="GO:0032259">
    <property type="term" value="P:methylation"/>
    <property type="evidence" value="ECO:0007669"/>
    <property type="project" value="UniProtKB-KW"/>
</dbReference>
<reference evidence="2" key="1">
    <citation type="submission" date="2020-01" db="EMBL/GenBank/DDBJ databases">
        <authorList>
            <person name="Meier V. D."/>
            <person name="Meier V D."/>
        </authorList>
    </citation>
    <scope>NUCLEOTIDE SEQUENCE</scope>
    <source>
        <strain evidence="2">HLG_WM_MAG_10</strain>
    </source>
</reference>
<feature type="domain" description="TfoX N-terminal" evidence="1">
    <location>
        <begin position="22"/>
        <end position="103"/>
    </location>
</feature>
<sequence length="118" mass="13665">MAYNEQLAERIEQVLVEKKITYYAKKMFGGLCFMVDDKMCFGIVKDELMARIGPDGYDEALEKEYCKEMNFTGRGMKGYVYIEPDGLDMDEDLDYWVQRCLAFNPLAKAAKKKASKKK</sequence>
<dbReference type="InterPro" id="IPR007076">
    <property type="entry name" value="TfoX_N"/>
</dbReference>
<dbReference type="GO" id="GO:0008168">
    <property type="term" value="F:methyltransferase activity"/>
    <property type="evidence" value="ECO:0007669"/>
    <property type="project" value="UniProtKB-KW"/>
</dbReference>
<organism evidence="2">
    <name type="scientific">uncultured Aureispira sp</name>
    <dbReference type="NCBI Taxonomy" id="1331704"/>
    <lineage>
        <taxon>Bacteria</taxon>
        <taxon>Pseudomonadati</taxon>
        <taxon>Bacteroidota</taxon>
        <taxon>Saprospiria</taxon>
        <taxon>Saprospirales</taxon>
        <taxon>Saprospiraceae</taxon>
        <taxon>Aureispira</taxon>
        <taxon>environmental samples</taxon>
    </lineage>
</organism>
<dbReference type="Gene3D" id="3.30.1460.30">
    <property type="entry name" value="YgaC/TfoX-N like chaperone"/>
    <property type="match status" value="1"/>
</dbReference>